<organism evidence="1">
    <name type="scientific">Anguilla anguilla</name>
    <name type="common">European freshwater eel</name>
    <name type="synonym">Muraena anguilla</name>
    <dbReference type="NCBI Taxonomy" id="7936"/>
    <lineage>
        <taxon>Eukaryota</taxon>
        <taxon>Metazoa</taxon>
        <taxon>Chordata</taxon>
        <taxon>Craniata</taxon>
        <taxon>Vertebrata</taxon>
        <taxon>Euteleostomi</taxon>
        <taxon>Actinopterygii</taxon>
        <taxon>Neopterygii</taxon>
        <taxon>Teleostei</taxon>
        <taxon>Anguilliformes</taxon>
        <taxon>Anguillidae</taxon>
        <taxon>Anguilla</taxon>
    </lineage>
</organism>
<dbReference type="EMBL" id="GBXM01012886">
    <property type="protein sequence ID" value="JAH95691.1"/>
    <property type="molecule type" value="Transcribed_RNA"/>
</dbReference>
<reference evidence="1" key="2">
    <citation type="journal article" date="2015" name="Fish Shellfish Immunol.">
        <title>Early steps in the European eel (Anguilla anguilla)-Vibrio vulnificus interaction in the gills: Role of the RtxA13 toxin.</title>
        <authorList>
            <person name="Callol A."/>
            <person name="Pajuelo D."/>
            <person name="Ebbesson L."/>
            <person name="Teles M."/>
            <person name="MacKenzie S."/>
            <person name="Amaro C."/>
        </authorList>
    </citation>
    <scope>NUCLEOTIDE SEQUENCE</scope>
</reference>
<dbReference type="AlphaFoldDB" id="A0A0E9WZP9"/>
<proteinExistence type="predicted"/>
<reference evidence="1" key="1">
    <citation type="submission" date="2014-11" db="EMBL/GenBank/DDBJ databases">
        <authorList>
            <person name="Amaro Gonzalez C."/>
        </authorList>
    </citation>
    <scope>NUCLEOTIDE SEQUENCE</scope>
</reference>
<protein>
    <submittedName>
        <fullName evidence="1">Uncharacterized protein</fullName>
    </submittedName>
</protein>
<name>A0A0E9WZP9_ANGAN</name>
<sequence length="83" mass="9334">MFRCAGLNIIYSSCFYDSYAPGAASILYGAVKRTIQENPKGFQIRKYSLSLHIICPITAKLKSLGSVIQFIDFKSETEYEHCS</sequence>
<accession>A0A0E9WZP9</accession>
<evidence type="ECO:0000313" key="1">
    <source>
        <dbReference type="EMBL" id="JAH95691.1"/>
    </source>
</evidence>